<name>A0A402BHU9_9CHLR</name>
<evidence type="ECO:0000313" key="1">
    <source>
        <dbReference type="EMBL" id="GCE30880.1"/>
    </source>
</evidence>
<organism evidence="1 2">
    <name type="scientific">Dictyobacter alpinus</name>
    <dbReference type="NCBI Taxonomy" id="2014873"/>
    <lineage>
        <taxon>Bacteria</taxon>
        <taxon>Bacillati</taxon>
        <taxon>Chloroflexota</taxon>
        <taxon>Ktedonobacteria</taxon>
        <taxon>Ktedonobacterales</taxon>
        <taxon>Dictyobacteraceae</taxon>
        <taxon>Dictyobacter</taxon>
    </lineage>
</organism>
<proteinExistence type="predicted"/>
<protein>
    <submittedName>
        <fullName evidence="1">Uncharacterized protein</fullName>
    </submittedName>
</protein>
<reference evidence="2" key="1">
    <citation type="submission" date="2018-12" db="EMBL/GenBank/DDBJ databases">
        <title>Tengunoibacter tsumagoiensis gen. nov., sp. nov., Dictyobacter kobayashii sp. nov., D. alpinus sp. nov., and D. joshuensis sp. nov. and description of Dictyobacteraceae fam. nov. within the order Ktedonobacterales isolated from Tengu-no-mugimeshi.</title>
        <authorList>
            <person name="Wang C.M."/>
            <person name="Zheng Y."/>
            <person name="Sakai Y."/>
            <person name="Toyoda A."/>
            <person name="Minakuchi Y."/>
            <person name="Abe K."/>
            <person name="Yokota A."/>
            <person name="Yabe S."/>
        </authorList>
    </citation>
    <scope>NUCLEOTIDE SEQUENCE [LARGE SCALE GENOMIC DNA]</scope>
    <source>
        <strain evidence="2">Uno16</strain>
    </source>
</reference>
<sequence>MDIWLKKLRIEKNHYTFISNSDQEILVADVVIEISPRGSAYGKKLYCGEAKNSKGESHESRAH</sequence>
<dbReference type="AlphaFoldDB" id="A0A402BHU9"/>
<dbReference type="EMBL" id="BIFT01000002">
    <property type="protein sequence ID" value="GCE30880.1"/>
    <property type="molecule type" value="Genomic_DNA"/>
</dbReference>
<keyword evidence="2" id="KW-1185">Reference proteome</keyword>
<gene>
    <name evidence="1" type="ORF">KDA_63640</name>
</gene>
<dbReference type="Proteomes" id="UP000287171">
    <property type="component" value="Unassembled WGS sequence"/>
</dbReference>
<evidence type="ECO:0000313" key="2">
    <source>
        <dbReference type="Proteomes" id="UP000287171"/>
    </source>
</evidence>
<comment type="caution">
    <text evidence="1">The sequence shown here is derived from an EMBL/GenBank/DDBJ whole genome shotgun (WGS) entry which is preliminary data.</text>
</comment>
<accession>A0A402BHU9</accession>